<protein>
    <recommendedName>
        <fullName evidence="6">Growth-regulating factor</fullName>
    </recommendedName>
</protein>
<name>A0A9R0SJK0_TRITD</name>
<keyword evidence="9" id="KW-0732">Signal</keyword>
<dbReference type="GO" id="GO:0006351">
    <property type="term" value="P:DNA-templated transcription"/>
    <property type="evidence" value="ECO:0007669"/>
    <property type="project" value="UniProtKB-UniRule"/>
</dbReference>
<feature type="compositionally biased region" description="Polar residues" evidence="7">
    <location>
        <begin position="303"/>
        <end position="329"/>
    </location>
</feature>
<comment type="subcellular location">
    <subcellularLocation>
        <location evidence="1 5 6">Nucleus</location>
    </subcellularLocation>
</comment>
<dbReference type="PANTHER" id="PTHR31602">
    <property type="entry name" value="GROWTH-REGULATING FACTOR 5"/>
    <property type="match status" value="1"/>
</dbReference>
<feature type="domain" description="WRC" evidence="11">
    <location>
        <begin position="161"/>
        <end position="205"/>
    </location>
</feature>
<dbReference type="GO" id="GO:0032502">
    <property type="term" value="P:developmental process"/>
    <property type="evidence" value="ECO:0007669"/>
    <property type="project" value="InterPro"/>
</dbReference>
<dbReference type="InterPro" id="IPR031137">
    <property type="entry name" value="GRF"/>
</dbReference>
<feature type="compositionally biased region" description="Basic and acidic residues" evidence="7">
    <location>
        <begin position="201"/>
        <end position="212"/>
    </location>
</feature>
<evidence type="ECO:0000256" key="5">
    <source>
        <dbReference type="PROSITE-ProRule" id="PRU01002"/>
    </source>
</evidence>
<dbReference type="Pfam" id="PF08880">
    <property type="entry name" value="QLQ"/>
    <property type="match status" value="1"/>
</dbReference>
<evidence type="ECO:0000256" key="9">
    <source>
        <dbReference type="SAM" id="SignalP"/>
    </source>
</evidence>
<comment type="domain">
    <text evidence="6">The QLQ domain and WRC domain may be involved in protein-protein interaction and DNA-binding, respectively.</text>
</comment>
<dbReference type="Pfam" id="PF08879">
    <property type="entry name" value="WRC"/>
    <property type="match status" value="1"/>
</dbReference>
<dbReference type="PROSITE" id="PS51667">
    <property type="entry name" value="WRC"/>
    <property type="match status" value="1"/>
</dbReference>
<comment type="similarity">
    <text evidence="2 6">Belongs to the GRF family.</text>
</comment>
<dbReference type="Gramene" id="TRITD4Av1G200390.1">
    <property type="protein sequence ID" value="TRITD4Av1G200390.1"/>
    <property type="gene ID" value="TRITD4Av1G200390"/>
</dbReference>
<dbReference type="EMBL" id="LT934117">
    <property type="protein sequence ID" value="VAH95783.1"/>
    <property type="molecule type" value="Genomic_DNA"/>
</dbReference>
<evidence type="ECO:0000313" key="13">
    <source>
        <dbReference type="Proteomes" id="UP000324705"/>
    </source>
</evidence>
<proteinExistence type="inferred from homology"/>
<dbReference type="GO" id="GO:0005634">
    <property type="term" value="C:nucleus"/>
    <property type="evidence" value="ECO:0007669"/>
    <property type="project" value="UniProtKB-SubCell"/>
</dbReference>
<organism evidence="12 13">
    <name type="scientific">Triticum turgidum subsp. durum</name>
    <name type="common">Durum wheat</name>
    <name type="synonym">Triticum durum</name>
    <dbReference type="NCBI Taxonomy" id="4567"/>
    <lineage>
        <taxon>Eukaryota</taxon>
        <taxon>Viridiplantae</taxon>
        <taxon>Streptophyta</taxon>
        <taxon>Embryophyta</taxon>
        <taxon>Tracheophyta</taxon>
        <taxon>Spermatophyta</taxon>
        <taxon>Magnoliopsida</taxon>
        <taxon>Liliopsida</taxon>
        <taxon>Poales</taxon>
        <taxon>Poaceae</taxon>
        <taxon>BOP clade</taxon>
        <taxon>Pooideae</taxon>
        <taxon>Triticodae</taxon>
        <taxon>Triticeae</taxon>
        <taxon>Triticinae</taxon>
        <taxon>Triticum</taxon>
    </lineage>
</organism>
<comment type="function">
    <text evidence="6">Transcription activator.</text>
</comment>
<accession>A0A9R0SJK0</accession>
<keyword evidence="13" id="KW-1185">Reference proteome</keyword>
<feature type="signal peptide" evidence="9">
    <location>
        <begin position="1"/>
        <end position="41"/>
    </location>
</feature>
<evidence type="ECO:0000256" key="2">
    <source>
        <dbReference type="ARBA" id="ARBA00008122"/>
    </source>
</evidence>
<evidence type="ECO:0000256" key="6">
    <source>
        <dbReference type="RuleBase" id="RU367127"/>
    </source>
</evidence>
<evidence type="ECO:0000256" key="8">
    <source>
        <dbReference type="SAM" id="Phobius"/>
    </source>
</evidence>
<dbReference type="SMART" id="SM00951">
    <property type="entry name" value="QLQ"/>
    <property type="match status" value="1"/>
</dbReference>
<feature type="region of interest" description="Disordered" evidence="7">
    <location>
        <begin position="192"/>
        <end position="236"/>
    </location>
</feature>
<feature type="domain" description="QLQ" evidence="10">
    <location>
        <begin position="102"/>
        <end position="137"/>
    </location>
</feature>
<dbReference type="InterPro" id="IPR014977">
    <property type="entry name" value="WRC_dom"/>
</dbReference>
<gene>
    <name evidence="12" type="ORF">TRITD_4Av1G200390</name>
</gene>
<keyword evidence="6" id="KW-0804">Transcription</keyword>
<keyword evidence="6" id="KW-0805">Transcription regulation</keyword>
<keyword evidence="8" id="KW-1133">Transmembrane helix</keyword>
<dbReference type="Proteomes" id="UP000324705">
    <property type="component" value="Chromosome 4A"/>
</dbReference>
<evidence type="ECO:0000256" key="3">
    <source>
        <dbReference type="ARBA" id="ARBA00023159"/>
    </source>
</evidence>
<dbReference type="GO" id="GO:0005524">
    <property type="term" value="F:ATP binding"/>
    <property type="evidence" value="ECO:0007669"/>
    <property type="project" value="UniProtKB-UniRule"/>
</dbReference>
<feature type="short sequence motif" description="Bipartite nuclear localization signal" evidence="5">
    <location>
        <begin position="166"/>
        <end position="176"/>
    </location>
</feature>
<evidence type="ECO:0000256" key="7">
    <source>
        <dbReference type="SAM" id="MobiDB-lite"/>
    </source>
</evidence>
<sequence>MAMGIRSNLPIHWGPSCSAKAAPFHCFFLLLYLSTLLSSLGACNNKKQINKHIHGYFQDKAVASLSIFAHAEWGFLFFFLHLGMDFGRSNEQRLLLARSKMPFTPSQWMELEHQALIYKYLNAKAPIPSGLLISISKSFRPSSDRMPWRPVYQGFTNADSDPEPGRCRRTDGKKWRCSKEAMAEHKYCERHINRNRHRSRKPVENQTRKNAKETPAAGSISAAVSQGGCKKAKAGDELKPGSVSYWTDNLNRAMVSKARGNNPEEGNSAPLLNSTNQQHTLSLFSQLKQQSKPDKFSPAVDSESISSNTVLKPWERSNQQSSKDVSSTTLHDRGCLQSVLQDFSMHKNDKIESQKNNASVPSTFYSSTEGRHISCLASNMMQVQEDCISSSWEIPQGGPLGEILTNSKNTDDLTNKCESRSYGWLLSLDEHEM</sequence>
<feature type="transmembrane region" description="Helical" evidence="8">
    <location>
        <begin position="65"/>
        <end position="84"/>
    </location>
</feature>
<dbReference type="AlphaFoldDB" id="A0A9R0SJK0"/>
<evidence type="ECO:0000259" key="10">
    <source>
        <dbReference type="PROSITE" id="PS51666"/>
    </source>
</evidence>
<keyword evidence="8" id="KW-0812">Transmembrane</keyword>
<dbReference type="InterPro" id="IPR014978">
    <property type="entry name" value="Gln-Leu-Gln_QLQ"/>
</dbReference>
<dbReference type="GO" id="GO:0006355">
    <property type="term" value="P:regulation of DNA-templated transcription"/>
    <property type="evidence" value="ECO:0007669"/>
    <property type="project" value="InterPro"/>
</dbReference>
<evidence type="ECO:0000259" key="11">
    <source>
        <dbReference type="PROSITE" id="PS51667"/>
    </source>
</evidence>
<keyword evidence="4 5" id="KW-0539">Nucleus</keyword>
<evidence type="ECO:0000256" key="1">
    <source>
        <dbReference type="ARBA" id="ARBA00004123"/>
    </source>
</evidence>
<keyword evidence="3 6" id="KW-0010">Activator</keyword>
<feature type="chain" id="PRO_5040151458" description="Growth-regulating factor" evidence="9">
    <location>
        <begin position="42"/>
        <end position="433"/>
    </location>
</feature>
<dbReference type="PANTHER" id="PTHR31602:SF92">
    <property type="entry name" value="GROWTH-REGULATING FACTOR 9"/>
    <property type="match status" value="1"/>
</dbReference>
<reference evidence="12 13" key="1">
    <citation type="submission" date="2017-09" db="EMBL/GenBank/DDBJ databases">
        <authorList>
            <consortium name="International Durum Wheat Genome Sequencing Consortium (IDWGSC)"/>
            <person name="Milanesi L."/>
        </authorList>
    </citation>
    <scope>NUCLEOTIDE SEQUENCE [LARGE SCALE GENOMIC DNA]</scope>
    <source>
        <strain evidence="13">cv. Svevo</strain>
    </source>
</reference>
<feature type="short sequence motif" description="Bipartite nuclear localization signal" evidence="5">
    <location>
        <begin position="194"/>
        <end position="201"/>
    </location>
</feature>
<dbReference type="PROSITE" id="PS51666">
    <property type="entry name" value="QLQ"/>
    <property type="match status" value="1"/>
</dbReference>
<evidence type="ECO:0000256" key="4">
    <source>
        <dbReference type="ARBA" id="ARBA00023242"/>
    </source>
</evidence>
<evidence type="ECO:0000313" key="12">
    <source>
        <dbReference type="EMBL" id="VAH95783.1"/>
    </source>
</evidence>
<keyword evidence="8" id="KW-0472">Membrane</keyword>
<feature type="region of interest" description="Disordered" evidence="7">
    <location>
        <begin position="287"/>
        <end position="330"/>
    </location>
</feature>